<dbReference type="Proteomes" id="UP000307217">
    <property type="component" value="Unassembled WGS sequence"/>
</dbReference>
<feature type="signal peptide" evidence="1">
    <location>
        <begin position="1"/>
        <end position="23"/>
    </location>
</feature>
<reference evidence="5 6" key="1">
    <citation type="submission" date="2018-01" db="EMBL/GenBank/DDBJ databases">
        <authorList>
            <person name="Paulsen S."/>
            <person name="Gram L.K."/>
        </authorList>
    </citation>
    <scope>NUCLEOTIDE SEQUENCE [LARGE SCALE GENOMIC DNA]</scope>
    <source>
        <strain evidence="3 6">S3790</strain>
        <strain evidence="4 5">S3895</strain>
    </source>
</reference>
<dbReference type="SUPFAM" id="SSF56935">
    <property type="entry name" value="Porins"/>
    <property type="match status" value="1"/>
</dbReference>
<evidence type="ECO:0000313" key="3">
    <source>
        <dbReference type="EMBL" id="TMO70388.1"/>
    </source>
</evidence>
<dbReference type="GO" id="GO:0016020">
    <property type="term" value="C:membrane"/>
    <property type="evidence" value="ECO:0007669"/>
    <property type="project" value="InterPro"/>
</dbReference>
<name>A0A5S3VDL8_9GAMM</name>
<dbReference type="EMBL" id="PNBW01000019">
    <property type="protein sequence ID" value="TMO77744.1"/>
    <property type="molecule type" value="Genomic_DNA"/>
</dbReference>
<dbReference type="GO" id="GO:0015288">
    <property type="term" value="F:porin activity"/>
    <property type="evidence" value="ECO:0007669"/>
    <property type="project" value="InterPro"/>
</dbReference>
<dbReference type="Proteomes" id="UP000307164">
    <property type="component" value="Unassembled WGS sequence"/>
</dbReference>
<dbReference type="Pfam" id="PF13609">
    <property type="entry name" value="Porin_4"/>
    <property type="match status" value="1"/>
</dbReference>
<reference evidence="3" key="3">
    <citation type="submission" date="2019-09" db="EMBL/GenBank/DDBJ databases">
        <title>Co-occurence of chitin degradation, pigmentation and bioactivity in marine Pseudoalteromonas.</title>
        <authorList>
            <person name="Sonnenschein E.C."/>
            <person name="Bech P.K."/>
        </authorList>
    </citation>
    <scope>NUCLEOTIDE SEQUENCE</scope>
    <source>
        <strain evidence="3">S3790</strain>
        <strain evidence="4 5">S3895</strain>
    </source>
</reference>
<accession>A0A5S3VDL8</accession>
<feature type="chain" id="PRO_5024364853" description="Porin domain-containing protein" evidence="1">
    <location>
        <begin position="24"/>
        <end position="372"/>
    </location>
</feature>
<evidence type="ECO:0000313" key="4">
    <source>
        <dbReference type="EMBL" id="TMO77744.1"/>
    </source>
</evidence>
<dbReference type="InterPro" id="IPR033900">
    <property type="entry name" value="Gram_neg_porin_domain"/>
</dbReference>
<sequence>MKITHSLILLLILATALSFTVKADVKFSGYGSVVAGQTLDDDERFTADFFEVGQYKNEFTFNAETMIALQATANLADNLMMTAQLTSKGSDDFKPELSWYYLTYLTDNDWTFMLGRRNIPMYYYSEFYDVGFAYPWMRPPSNLYWWQIVQFNGVHISKDFSWGDLSNNVTAYYGNENSEDNKEMGFYAEQGFYDTAENKAIGVNENWRDITGVSWNISGDFFDVRVAYMEHQLDRDFVMDNDTIRVGLRTSQKFYGVGGSLDFSPFTVLFEYNYVRRYDSYQEEWPTFILSLVYTWNEFQPYIVYSKADQDRVNGGEYEEHTLISYGVRYDFASSASLKVQFDNFNDQGHEPSGWDFHGSSDTLSFGVDFIF</sequence>
<keyword evidence="1" id="KW-0732">Signal</keyword>
<dbReference type="RefSeq" id="WP_138589545.1">
    <property type="nucleotide sequence ID" value="NZ_PNBW01000019.1"/>
</dbReference>
<dbReference type="OrthoDB" id="197869at2"/>
<evidence type="ECO:0000313" key="6">
    <source>
        <dbReference type="Proteomes" id="UP000307217"/>
    </source>
</evidence>
<evidence type="ECO:0000256" key="1">
    <source>
        <dbReference type="SAM" id="SignalP"/>
    </source>
</evidence>
<gene>
    <name evidence="3" type="ORF">CWC19_00790</name>
    <name evidence="4" type="ORF">CWC20_03940</name>
</gene>
<dbReference type="AlphaFoldDB" id="A0A5S3VDL8"/>
<dbReference type="EMBL" id="PNBX01000003">
    <property type="protein sequence ID" value="TMO70388.1"/>
    <property type="molecule type" value="Genomic_DNA"/>
</dbReference>
<evidence type="ECO:0000259" key="2">
    <source>
        <dbReference type="Pfam" id="PF13609"/>
    </source>
</evidence>
<protein>
    <recommendedName>
        <fullName evidence="2">Porin domain-containing protein</fullName>
    </recommendedName>
</protein>
<dbReference type="InterPro" id="IPR023614">
    <property type="entry name" value="Porin_dom_sf"/>
</dbReference>
<evidence type="ECO:0000313" key="5">
    <source>
        <dbReference type="Proteomes" id="UP000307164"/>
    </source>
</evidence>
<keyword evidence="5" id="KW-1185">Reference proteome</keyword>
<feature type="domain" description="Porin" evidence="2">
    <location>
        <begin position="14"/>
        <end position="348"/>
    </location>
</feature>
<dbReference type="Gene3D" id="2.40.160.10">
    <property type="entry name" value="Porin"/>
    <property type="match status" value="1"/>
</dbReference>
<reference evidence="6" key="2">
    <citation type="submission" date="2019-06" db="EMBL/GenBank/DDBJ databases">
        <title>Co-occurence of chitin degradation, pigmentation and bioactivity in marine Pseudoalteromonas.</title>
        <authorList>
            <person name="Sonnenschein E.C."/>
            <person name="Bech P.K."/>
        </authorList>
    </citation>
    <scope>NUCLEOTIDE SEQUENCE [LARGE SCALE GENOMIC DNA]</scope>
    <source>
        <strain evidence="6">S3790</strain>
    </source>
</reference>
<organism evidence="3 6">
    <name type="scientific">Pseudoalteromonas aurantia</name>
    <dbReference type="NCBI Taxonomy" id="43654"/>
    <lineage>
        <taxon>Bacteria</taxon>
        <taxon>Pseudomonadati</taxon>
        <taxon>Pseudomonadota</taxon>
        <taxon>Gammaproteobacteria</taxon>
        <taxon>Alteromonadales</taxon>
        <taxon>Pseudoalteromonadaceae</taxon>
        <taxon>Pseudoalteromonas</taxon>
    </lineage>
</organism>
<comment type="caution">
    <text evidence="3">The sequence shown here is derived from an EMBL/GenBank/DDBJ whole genome shotgun (WGS) entry which is preliminary data.</text>
</comment>
<proteinExistence type="predicted"/>